<dbReference type="GO" id="GO:0030036">
    <property type="term" value="P:actin cytoskeleton organization"/>
    <property type="evidence" value="ECO:0007669"/>
    <property type="project" value="TreeGrafter"/>
</dbReference>
<dbReference type="SUPFAM" id="SSF57716">
    <property type="entry name" value="Glucocorticoid receptor-like (DNA-binding domain)"/>
    <property type="match status" value="5"/>
</dbReference>
<dbReference type="PROSITE" id="PS50023">
    <property type="entry name" value="LIM_DOMAIN_2"/>
    <property type="match status" value="3"/>
</dbReference>
<dbReference type="Pfam" id="PF00412">
    <property type="entry name" value="LIM"/>
    <property type="match status" value="4"/>
</dbReference>
<proteinExistence type="predicted"/>
<evidence type="ECO:0000313" key="11">
    <source>
        <dbReference type="Proteomes" id="UP001178508"/>
    </source>
</evidence>
<keyword evidence="4" id="KW-0863">Zinc-finger</keyword>
<dbReference type="GO" id="GO:0008270">
    <property type="term" value="F:zinc ion binding"/>
    <property type="evidence" value="ECO:0007669"/>
    <property type="project" value="UniProtKB-KW"/>
</dbReference>
<feature type="domain" description="LIM zinc-binding" evidence="9">
    <location>
        <begin position="155"/>
        <end position="215"/>
    </location>
</feature>
<dbReference type="Gene3D" id="2.10.110.10">
    <property type="entry name" value="Cysteine Rich Protein"/>
    <property type="match status" value="4"/>
</dbReference>
<dbReference type="FunFam" id="2.10.110.10:FF:000030">
    <property type="entry name" value="Four and a half LIM domains protein 2"/>
    <property type="match status" value="1"/>
</dbReference>
<dbReference type="EMBL" id="OY660884">
    <property type="protein sequence ID" value="CAJ1083162.1"/>
    <property type="molecule type" value="Genomic_DNA"/>
</dbReference>
<dbReference type="CDD" id="cd09427">
    <property type="entry name" value="LIM2_FHL3"/>
    <property type="match status" value="1"/>
</dbReference>
<dbReference type="CDD" id="cd09434">
    <property type="entry name" value="LIM4_FHL3"/>
    <property type="match status" value="1"/>
</dbReference>
<evidence type="ECO:0000256" key="7">
    <source>
        <dbReference type="ARBA" id="ARBA00023242"/>
    </source>
</evidence>
<dbReference type="GO" id="GO:0030018">
    <property type="term" value="C:Z disc"/>
    <property type="evidence" value="ECO:0007669"/>
    <property type="project" value="TreeGrafter"/>
</dbReference>
<dbReference type="SMART" id="SM00132">
    <property type="entry name" value="LIM"/>
    <property type="match status" value="4"/>
</dbReference>
<evidence type="ECO:0000256" key="6">
    <source>
        <dbReference type="ARBA" id="ARBA00023038"/>
    </source>
</evidence>
<evidence type="ECO:0000313" key="10">
    <source>
        <dbReference type="EMBL" id="CAJ1083162.1"/>
    </source>
</evidence>
<dbReference type="GO" id="GO:0001725">
    <property type="term" value="C:stress fiber"/>
    <property type="evidence" value="ECO:0007669"/>
    <property type="project" value="TreeGrafter"/>
</dbReference>
<dbReference type="FunFam" id="2.10.110.10:FF:000048">
    <property type="entry name" value="Four and a half LIM domains protein 2"/>
    <property type="match status" value="1"/>
</dbReference>
<dbReference type="InterPro" id="IPR056807">
    <property type="entry name" value="LIM_FHL1/2/3/5_N"/>
</dbReference>
<comment type="subcellular location">
    <subcellularLocation>
        <location evidence="1">Nucleus</location>
    </subcellularLocation>
</comment>
<gene>
    <name evidence="10" type="ORF">XNOV1_A003573</name>
</gene>
<keyword evidence="5 8" id="KW-0862">Zinc</keyword>
<sequence>MEPQLKPLIACRPPAHRCESLERSEGVERQGPGGRKEAEFGGIVWFYAPDTHTCSSQWKVISLSSQESTEDFNYLLYYTPELHERTHCSDRAERESHESISRGCWCARRGVQPETETMSDRLDCENCKESLCGRKYIQVEGKPHCIPCYDRQYANTCQECKEVIGHNAKELFYEDRYYHAHCLRCFRCDRSLADEPFTSQAEALVCSDCYCNEYSSKCVACEKIVKPGSKLLEYGGSTWHEDCFTCHGCEKPIGAEAFIPDQNHYYCVPCYEGRFAPQCSHCKKALTKGGVTYKDEVWHRECFLCTGCKAPLAGQPFTSQGESPYCVKCFSSLYAKKCAGCNSAITGFGDGKYVSFEDRQWHQPCFKCSRCSVSLVGSGFFPDRDQILCTDCNSDE</sequence>
<evidence type="ECO:0000256" key="3">
    <source>
        <dbReference type="ARBA" id="ARBA00022737"/>
    </source>
</evidence>
<dbReference type="Proteomes" id="UP001178508">
    <property type="component" value="Chromosome 21"/>
</dbReference>
<evidence type="ECO:0000256" key="5">
    <source>
        <dbReference type="ARBA" id="ARBA00022833"/>
    </source>
</evidence>
<dbReference type="GO" id="GO:0003779">
    <property type="term" value="F:actin binding"/>
    <property type="evidence" value="ECO:0007669"/>
    <property type="project" value="TreeGrafter"/>
</dbReference>
<keyword evidence="3" id="KW-0677">Repeat</keyword>
<dbReference type="PANTHER" id="PTHR24205:SF5">
    <property type="entry name" value="FOUR AND A HALF LIM DOMAINS PROTEIN 3"/>
    <property type="match status" value="1"/>
</dbReference>
<evidence type="ECO:0000259" key="9">
    <source>
        <dbReference type="PROSITE" id="PS50023"/>
    </source>
</evidence>
<evidence type="ECO:0000256" key="1">
    <source>
        <dbReference type="ARBA" id="ARBA00004123"/>
    </source>
</evidence>
<name>A0AAV1HFL3_XYRNO</name>
<feature type="domain" description="LIM zinc-binding" evidence="9">
    <location>
        <begin position="216"/>
        <end position="277"/>
    </location>
</feature>
<keyword evidence="6 8" id="KW-0440">LIM domain</keyword>
<organism evidence="10 11">
    <name type="scientific">Xyrichtys novacula</name>
    <name type="common">Pearly razorfish</name>
    <name type="synonym">Hemipteronotus novacula</name>
    <dbReference type="NCBI Taxonomy" id="13765"/>
    <lineage>
        <taxon>Eukaryota</taxon>
        <taxon>Metazoa</taxon>
        <taxon>Chordata</taxon>
        <taxon>Craniata</taxon>
        <taxon>Vertebrata</taxon>
        <taxon>Euteleostomi</taxon>
        <taxon>Actinopterygii</taxon>
        <taxon>Neopterygii</taxon>
        <taxon>Teleostei</taxon>
        <taxon>Neoteleostei</taxon>
        <taxon>Acanthomorphata</taxon>
        <taxon>Eupercaria</taxon>
        <taxon>Labriformes</taxon>
        <taxon>Labridae</taxon>
        <taxon>Xyrichtys</taxon>
    </lineage>
</organism>
<dbReference type="GO" id="GO:0003712">
    <property type="term" value="F:transcription coregulator activity"/>
    <property type="evidence" value="ECO:0007669"/>
    <property type="project" value="TreeGrafter"/>
</dbReference>
<dbReference type="Pfam" id="PF25076">
    <property type="entry name" value="LIM_FHL2-3_N"/>
    <property type="match status" value="1"/>
</dbReference>
<dbReference type="FunFam" id="2.10.110.10:FF:000013">
    <property type="entry name" value="Four and a half LIM domains 1"/>
    <property type="match status" value="1"/>
</dbReference>
<keyword evidence="2 8" id="KW-0479">Metal-binding</keyword>
<feature type="domain" description="LIM zinc-binding" evidence="9">
    <location>
        <begin position="336"/>
        <end position="396"/>
    </location>
</feature>
<keyword evidence="11" id="KW-1185">Reference proteome</keyword>
<dbReference type="GO" id="GO:0005634">
    <property type="term" value="C:nucleus"/>
    <property type="evidence" value="ECO:0007669"/>
    <property type="project" value="UniProtKB-SubCell"/>
</dbReference>
<dbReference type="CDD" id="cd09346">
    <property type="entry name" value="LIM3_FHL"/>
    <property type="match status" value="1"/>
</dbReference>
<protein>
    <recommendedName>
        <fullName evidence="9">LIM zinc-binding domain-containing protein</fullName>
    </recommendedName>
</protein>
<keyword evidence="7" id="KW-0539">Nucleus</keyword>
<dbReference type="AlphaFoldDB" id="A0AAV1HFL3"/>
<dbReference type="PANTHER" id="PTHR24205">
    <property type="entry name" value="FOUR AND A HALF LIM DOMAINS PROTEIN"/>
    <property type="match status" value="1"/>
</dbReference>
<reference evidence="10" key="1">
    <citation type="submission" date="2023-08" db="EMBL/GenBank/DDBJ databases">
        <authorList>
            <person name="Alioto T."/>
            <person name="Alioto T."/>
            <person name="Gomez Garrido J."/>
        </authorList>
    </citation>
    <scope>NUCLEOTIDE SEQUENCE</scope>
</reference>
<dbReference type="PROSITE" id="PS00478">
    <property type="entry name" value="LIM_DOMAIN_1"/>
    <property type="match status" value="2"/>
</dbReference>
<accession>A0AAV1HFL3</accession>
<evidence type="ECO:0000256" key="8">
    <source>
        <dbReference type="PROSITE-ProRule" id="PRU00125"/>
    </source>
</evidence>
<evidence type="ECO:0000256" key="2">
    <source>
        <dbReference type="ARBA" id="ARBA00022723"/>
    </source>
</evidence>
<evidence type="ECO:0000256" key="4">
    <source>
        <dbReference type="ARBA" id="ARBA00022771"/>
    </source>
</evidence>
<dbReference type="InterPro" id="IPR001781">
    <property type="entry name" value="Znf_LIM"/>
</dbReference>